<evidence type="ECO:0000256" key="4">
    <source>
        <dbReference type="ARBA" id="ARBA00023212"/>
    </source>
</evidence>
<dbReference type="PANTHER" id="PTHR44981:SF1">
    <property type="entry name" value="A-KINASE ANCHOR PROTEIN 9"/>
    <property type="match status" value="1"/>
</dbReference>
<keyword evidence="2" id="KW-0963">Cytoplasm</keyword>
<keyword evidence="3" id="KW-0175">Coiled coil</keyword>
<gene>
    <name evidence="6" type="ORF">scyTo_0000608</name>
</gene>
<evidence type="ECO:0000256" key="3">
    <source>
        <dbReference type="ARBA" id="ARBA00023054"/>
    </source>
</evidence>
<comment type="caution">
    <text evidence="6">The sequence shown here is derived from an EMBL/GenBank/DDBJ whole genome shotgun (WGS) entry which is preliminary data.</text>
</comment>
<accession>A0A401P057</accession>
<protein>
    <submittedName>
        <fullName evidence="6">Uncharacterized protein</fullName>
    </submittedName>
</protein>
<dbReference type="GO" id="GO:0007165">
    <property type="term" value="P:signal transduction"/>
    <property type="evidence" value="ECO:0007669"/>
    <property type="project" value="InterPro"/>
</dbReference>
<comment type="subcellular location">
    <subcellularLocation>
        <location evidence="1">Cytoplasm</location>
        <location evidence="1">Cytoskeleton</location>
        <location evidence="1">Microtubule organizing center</location>
        <location evidence="1">Centrosome</location>
    </subcellularLocation>
</comment>
<name>A0A401P057_SCYTO</name>
<dbReference type="GO" id="GO:0060090">
    <property type="term" value="F:molecular adaptor activity"/>
    <property type="evidence" value="ECO:0007669"/>
    <property type="project" value="InterPro"/>
</dbReference>
<reference evidence="6 7" key="1">
    <citation type="journal article" date="2018" name="Nat. Ecol. Evol.">
        <title>Shark genomes provide insights into elasmobranch evolution and the origin of vertebrates.</title>
        <authorList>
            <person name="Hara Y"/>
            <person name="Yamaguchi K"/>
            <person name="Onimaru K"/>
            <person name="Kadota M"/>
            <person name="Koyanagi M"/>
            <person name="Keeley SD"/>
            <person name="Tatsumi K"/>
            <person name="Tanaka K"/>
            <person name="Motone F"/>
            <person name="Kageyama Y"/>
            <person name="Nozu R"/>
            <person name="Adachi N"/>
            <person name="Nishimura O"/>
            <person name="Nakagawa R"/>
            <person name="Tanegashima C"/>
            <person name="Kiyatake I"/>
            <person name="Matsumoto R"/>
            <person name="Murakumo K"/>
            <person name="Nishida K"/>
            <person name="Terakita A"/>
            <person name="Kuratani S"/>
            <person name="Sato K"/>
            <person name="Hyodo S Kuraku.S."/>
        </authorList>
    </citation>
    <scope>NUCLEOTIDE SEQUENCE [LARGE SCALE GENOMIC DNA]</scope>
</reference>
<keyword evidence="7" id="KW-1185">Reference proteome</keyword>
<evidence type="ECO:0000313" key="6">
    <source>
        <dbReference type="EMBL" id="GCB66501.1"/>
    </source>
</evidence>
<dbReference type="PANTHER" id="PTHR44981">
    <property type="entry name" value="PERICENTRIN-LIKE PROTEIN, ISOFORM F"/>
    <property type="match status" value="1"/>
</dbReference>
<dbReference type="AlphaFoldDB" id="A0A401P057"/>
<evidence type="ECO:0000256" key="1">
    <source>
        <dbReference type="ARBA" id="ARBA00004300"/>
    </source>
</evidence>
<dbReference type="GO" id="GO:0005813">
    <property type="term" value="C:centrosome"/>
    <property type="evidence" value="ECO:0007669"/>
    <property type="project" value="UniProtKB-SubCell"/>
</dbReference>
<evidence type="ECO:0000256" key="5">
    <source>
        <dbReference type="SAM" id="MobiDB-lite"/>
    </source>
</evidence>
<dbReference type="Proteomes" id="UP000288216">
    <property type="component" value="Unassembled WGS sequence"/>
</dbReference>
<organism evidence="6 7">
    <name type="scientific">Scyliorhinus torazame</name>
    <name type="common">Cloudy catshark</name>
    <name type="synonym">Catulus torazame</name>
    <dbReference type="NCBI Taxonomy" id="75743"/>
    <lineage>
        <taxon>Eukaryota</taxon>
        <taxon>Metazoa</taxon>
        <taxon>Chordata</taxon>
        <taxon>Craniata</taxon>
        <taxon>Vertebrata</taxon>
        <taxon>Chondrichthyes</taxon>
        <taxon>Elasmobranchii</taxon>
        <taxon>Galeomorphii</taxon>
        <taxon>Galeoidea</taxon>
        <taxon>Carcharhiniformes</taxon>
        <taxon>Scyliorhinidae</taxon>
        <taxon>Scyliorhinus</taxon>
    </lineage>
</organism>
<proteinExistence type="predicted"/>
<evidence type="ECO:0000313" key="7">
    <source>
        <dbReference type="Proteomes" id="UP000288216"/>
    </source>
</evidence>
<evidence type="ECO:0000256" key="2">
    <source>
        <dbReference type="ARBA" id="ARBA00022490"/>
    </source>
</evidence>
<dbReference type="InterPro" id="IPR028745">
    <property type="entry name" value="AKAP9/Pericentrin"/>
</dbReference>
<feature type="region of interest" description="Disordered" evidence="5">
    <location>
        <begin position="96"/>
        <end position="119"/>
    </location>
</feature>
<keyword evidence="4" id="KW-0206">Cytoskeleton</keyword>
<sequence length="153" mass="17460">MPDVRKQKIELLDKVNGERKAKKQLARELPRSGDISDSYMEEKARLERQIRRKAEIQHRISQECQPTINYLQEIEEEQGRELLTRQQVVMKETAGTVELQGKSNPYHNVDTESDGTGIRSGGTDVGPKLAHQFTESIIRGGVQNLEAEEMVQM</sequence>
<dbReference type="EMBL" id="BFAA01000112">
    <property type="protein sequence ID" value="GCB66501.1"/>
    <property type="molecule type" value="Genomic_DNA"/>
</dbReference>